<dbReference type="EMBL" id="PXYI01000004">
    <property type="protein sequence ID" value="PSJ39740.1"/>
    <property type="molecule type" value="Genomic_DNA"/>
</dbReference>
<name>A0A2P7QP60_9SPHN</name>
<reference evidence="2 3" key="1">
    <citation type="submission" date="2018-03" db="EMBL/GenBank/DDBJ databases">
        <title>The draft genome of Sphingosinicella sp. GL-C-18.</title>
        <authorList>
            <person name="Liu L."/>
            <person name="Li L."/>
            <person name="Liang L."/>
            <person name="Zhang X."/>
            <person name="Wang T."/>
        </authorList>
    </citation>
    <scope>NUCLEOTIDE SEQUENCE [LARGE SCALE GENOMIC DNA]</scope>
    <source>
        <strain evidence="2 3">GL-C-18</strain>
    </source>
</reference>
<gene>
    <name evidence="2" type="ORF">C7I55_14250</name>
</gene>
<protein>
    <submittedName>
        <fullName evidence="2">Uncharacterized protein</fullName>
    </submittedName>
</protein>
<evidence type="ECO:0000313" key="3">
    <source>
        <dbReference type="Proteomes" id="UP000241167"/>
    </source>
</evidence>
<dbReference type="RefSeq" id="WP_106513636.1">
    <property type="nucleotide sequence ID" value="NZ_PXYI01000004.1"/>
</dbReference>
<feature type="compositionally biased region" description="Basic and acidic residues" evidence="1">
    <location>
        <begin position="62"/>
        <end position="72"/>
    </location>
</feature>
<feature type="region of interest" description="Disordered" evidence="1">
    <location>
        <begin position="62"/>
        <end position="89"/>
    </location>
</feature>
<comment type="caution">
    <text evidence="2">The sequence shown here is derived from an EMBL/GenBank/DDBJ whole genome shotgun (WGS) entry which is preliminary data.</text>
</comment>
<accession>A0A2P7QP60</accession>
<dbReference type="Proteomes" id="UP000241167">
    <property type="component" value="Unassembled WGS sequence"/>
</dbReference>
<dbReference type="AlphaFoldDB" id="A0A2P7QP60"/>
<dbReference type="OrthoDB" id="7478608at2"/>
<organism evidence="2 3">
    <name type="scientific">Allosphingosinicella deserti</name>
    <dbReference type="NCBI Taxonomy" id="2116704"/>
    <lineage>
        <taxon>Bacteria</taxon>
        <taxon>Pseudomonadati</taxon>
        <taxon>Pseudomonadota</taxon>
        <taxon>Alphaproteobacteria</taxon>
        <taxon>Sphingomonadales</taxon>
        <taxon>Sphingomonadaceae</taxon>
        <taxon>Allosphingosinicella</taxon>
    </lineage>
</organism>
<evidence type="ECO:0000313" key="2">
    <source>
        <dbReference type="EMBL" id="PSJ39740.1"/>
    </source>
</evidence>
<sequence length="120" mass="12554">MKLLCTFGGHEAGEIGAYNGGYHVSQCRHCGTAMIRHGGAWQDVPDGHAIVWRAGVRIEKAPDAQSVDKSETLRTNAAAPAAPDVPSLPGFGASVGSRLGRLLGTRPVNAPDPTTRLNRG</sequence>
<evidence type="ECO:0000256" key="1">
    <source>
        <dbReference type="SAM" id="MobiDB-lite"/>
    </source>
</evidence>
<proteinExistence type="predicted"/>
<keyword evidence="3" id="KW-1185">Reference proteome</keyword>